<dbReference type="EMBL" id="KQ416274">
    <property type="protein sequence ID" value="KOF97636.1"/>
    <property type="molecule type" value="Genomic_DNA"/>
</dbReference>
<keyword evidence="1" id="KW-0472">Membrane</keyword>
<proteinExistence type="predicted"/>
<dbReference type="AlphaFoldDB" id="A0A0L8I830"/>
<accession>A0A0L8I830</accession>
<reference evidence="2" key="1">
    <citation type="submission" date="2015-07" db="EMBL/GenBank/DDBJ databases">
        <title>MeaNS - Measles Nucleotide Surveillance Program.</title>
        <authorList>
            <person name="Tran T."/>
            <person name="Druce J."/>
        </authorList>
    </citation>
    <scope>NUCLEOTIDE SEQUENCE</scope>
    <source>
        <strain evidence="2">UCB-OBI-ISO-001</strain>
        <tissue evidence="2">Gonad</tissue>
    </source>
</reference>
<name>A0A0L8I830_OCTBM</name>
<feature type="transmembrane region" description="Helical" evidence="1">
    <location>
        <begin position="16"/>
        <end position="34"/>
    </location>
</feature>
<keyword evidence="1" id="KW-1133">Transmembrane helix</keyword>
<gene>
    <name evidence="2" type="ORF">OCBIM_22028903mg</name>
</gene>
<evidence type="ECO:0000313" key="2">
    <source>
        <dbReference type="EMBL" id="KOF97636.1"/>
    </source>
</evidence>
<sequence>MPFIKASGTCRRNEKSYLLTGILVNMLAIEWILLKSVKSKVMLSDQIND</sequence>
<organism evidence="2">
    <name type="scientific">Octopus bimaculoides</name>
    <name type="common">California two-spotted octopus</name>
    <dbReference type="NCBI Taxonomy" id="37653"/>
    <lineage>
        <taxon>Eukaryota</taxon>
        <taxon>Metazoa</taxon>
        <taxon>Spiralia</taxon>
        <taxon>Lophotrochozoa</taxon>
        <taxon>Mollusca</taxon>
        <taxon>Cephalopoda</taxon>
        <taxon>Coleoidea</taxon>
        <taxon>Octopodiformes</taxon>
        <taxon>Octopoda</taxon>
        <taxon>Incirrata</taxon>
        <taxon>Octopodidae</taxon>
        <taxon>Octopus</taxon>
    </lineage>
</organism>
<protein>
    <submittedName>
        <fullName evidence="2">Uncharacterized protein</fullName>
    </submittedName>
</protein>
<keyword evidence="1" id="KW-0812">Transmembrane</keyword>
<evidence type="ECO:0000256" key="1">
    <source>
        <dbReference type="SAM" id="Phobius"/>
    </source>
</evidence>